<dbReference type="GO" id="GO:0004497">
    <property type="term" value="F:monooxygenase activity"/>
    <property type="evidence" value="ECO:0007669"/>
    <property type="project" value="TreeGrafter"/>
</dbReference>
<evidence type="ECO:0000256" key="1">
    <source>
        <dbReference type="ARBA" id="ARBA00023002"/>
    </source>
</evidence>
<evidence type="ECO:0008006" key="4">
    <source>
        <dbReference type="Google" id="ProtNLM"/>
    </source>
</evidence>
<evidence type="ECO:0000313" key="2">
    <source>
        <dbReference type="EMBL" id="TFK35113.1"/>
    </source>
</evidence>
<name>A0A5C3LRY5_9AGAR</name>
<dbReference type="OrthoDB" id="74360at2759"/>
<dbReference type="GO" id="GO:0050660">
    <property type="term" value="F:flavin adenine dinucleotide binding"/>
    <property type="evidence" value="ECO:0007669"/>
    <property type="project" value="TreeGrafter"/>
</dbReference>
<dbReference type="PANTHER" id="PTHR43539:SF26">
    <property type="entry name" value="MONOOXYGENASE, PUTATIVE-RELATED"/>
    <property type="match status" value="1"/>
</dbReference>
<dbReference type="Proteomes" id="UP000308652">
    <property type="component" value="Unassembled WGS sequence"/>
</dbReference>
<dbReference type="PANTHER" id="PTHR43539">
    <property type="entry name" value="FLAVIN-BINDING MONOOXYGENASE-LIKE PROTEIN (AFU_ORTHOLOGUE AFUA_4G09220)"/>
    <property type="match status" value="1"/>
</dbReference>
<dbReference type="InterPro" id="IPR036188">
    <property type="entry name" value="FAD/NAD-bd_sf"/>
</dbReference>
<dbReference type="AlphaFoldDB" id="A0A5C3LRY5"/>
<dbReference type="Pfam" id="PF13738">
    <property type="entry name" value="Pyr_redox_3"/>
    <property type="match status" value="1"/>
</dbReference>
<gene>
    <name evidence="2" type="ORF">BDQ12DRAFT_635350</name>
</gene>
<dbReference type="EMBL" id="ML213624">
    <property type="protein sequence ID" value="TFK35113.1"/>
    <property type="molecule type" value="Genomic_DNA"/>
</dbReference>
<keyword evidence="3" id="KW-1185">Reference proteome</keyword>
<protein>
    <recommendedName>
        <fullName evidence="4">FAD/NAD(P)-binding domain-containing protein</fullName>
    </recommendedName>
</protein>
<dbReference type="InterPro" id="IPR050982">
    <property type="entry name" value="Auxin_biosynth/cation_transpt"/>
</dbReference>
<accession>A0A5C3LRY5</accession>
<evidence type="ECO:0000313" key="3">
    <source>
        <dbReference type="Proteomes" id="UP000308652"/>
    </source>
</evidence>
<organism evidence="2 3">
    <name type="scientific">Crucibulum laeve</name>
    <dbReference type="NCBI Taxonomy" id="68775"/>
    <lineage>
        <taxon>Eukaryota</taxon>
        <taxon>Fungi</taxon>
        <taxon>Dikarya</taxon>
        <taxon>Basidiomycota</taxon>
        <taxon>Agaricomycotina</taxon>
        <taxon>Agaricomycetes</taxon>
        <taxon>Agaricomycetidae</taxon>
        <taxon>Agaricales</taxon>
        <taxon>Agaricineae</taxon>
        <taxon>Nidulariaceae</taxon>
        <taxon>Crucibulum</taxon>
    </lineage>
</organism>
<keyword evidence="1" id="KW-0560">Oxidoreductase</keyword>
<reference evidence="2 3" key="1">
    <citation type="journal article" date="2019" name="Nat. Ecol. Evol.">
        <title>Megaphylogeny resolves global patterns of mushroom evolution.</title>
        <authorList>
            <person name="Varga T."/>
            <person name="Krizsan K."/>
            <person name="Foldi C."/>
            <person name="Dima B."/>
            <person name="Sanchez-Garcia M."/>
            <person name="Sanchez-Ramirez S."/>
            <person name="Szollosi G.J."/>
            <person name="Szarkandi J.G."/>
            <person name="Papp V."/>
            <person name="Albert L."/>
            <person name="Andreopoulos W."/>
            <person name="Angelini C."/>
            <person name="Antonin V."/>
            <person name="Barry K.W."/>
            <person name="Bougher N.L."/>
            <person name="Buchanan P."/>
            <person name="Buyck B."/>
            <person name="Bense V."/>
            <person name="Catcheside P."/>
            <person name="Chovatia M."/>
            <person name="Cooper J."/>
            <person name="Damon W."/>
            <person name="Desjardin D."/>
            <person name="Finy P."/>
            <person name="Geml J."/>
            <person name="Haridas S."/>
            <person name="Hughes K."/>
            <person name="Justo A."/>
            <person name="Karasinski D."/>
            <person name="Kautmanova I."/>
            <person name="Kiss B."/>
            <person name="Kocsube S."/>
            <person name="Kotiranta H."/>
            <person name="LaButti K.M."/>
            <person name="Lechner B.E."/>
            <person name="Liimatainen K."/>
            <person name="Lipzen A."/>
            <person name="Lukacs Z."/>
            <person name="Mihaltcheva S."/>
            <person name="Morgado L.N."/>
            <person name="Niskanen T."/>
            <person name="Noordeloos M.E."/>
            <person name="Ohm R.A."/>
            <person name="Ortiz-Santana B."/>
            <person name="Ovrebo C."/>
            <person name="Racz N."/>
            <person name="Riley R."/>
            <person name="Savchenko A."/>
            <person name="Shiryaev A."/>
            <person name="Soop K."/>
            <person name="Spirin V."/>
            <person name="Szebenyi C."/>
            <person name="Tomsovsky M."/>
            <person name="Tulloss R.E."/>
            <person name="Uehling J."/>
            <person name="Grigoriev I.V."/>
            <person name="Vagvolgyi C."/>
            <person name="Papp T."/>
            <person name="Martin F.M."/>
            <person name="Miettinen O."/>
            <person name="Hibbett D.S."/>
            <person name="Nagy L.G."/>
        </authorList>
    </citation>
    <scope>NUCLEOTIDE SEQUENCE [LARGE SCALE GENOMIC DNA]</scope>
    <source>
        <strain evidence="2 3">CBS 166.37</strain>
    </source>
</reference>
<dbReference type="STRING" id="68775.A0A5C3LRY5"/>
<sequence length="641" mass="71339">MVSVSLMSPQQSSHPSEYPLPTFSKLGVSAPQNPDALKTASSWLAKFDANLSTANVEGVLGLFIHGTYSSVSDKNDPSALSFYWRDILALTWDFRTFEGTDIVRQFLVDRLSEAKISNLRLKLGADGKERVDYQQPYDDLAWIHLMFTFETAVGIGSGIVRLVPTPLAGSLGEICWKAHSVFTNLEDLKGFPEKIGNLRNRQPKHGRWVEERERERQFVDNDPTVLIIGGGQAGLEVSARLKCLAVPTLIIEKNARIGDNWRNRYEALCLHDLIWYDHMPYLPFPPTWPVFTPAKKLANWLESYAESMELNVWTSSTVLNAKQDEDTQLWSVIVKKPDGTERIFTVKHVVFAIGFKGGKGHIPKYPGMEDFQGHITHSLHHGKADQHIGKKVLVVGACASAHDICADLANHGIDVTMYQRSSTFVMSVKNGSQMFFGQLYGEDGPPTDEADRIFNSFPNLLNIGMAYRLMKQVKAADKDMLDGLHARGFRTNGGIKDAGPLLMVWSSGGGFYLNNGGSDYIIDGRVKIKNDAKIEKFTEKGVKFDNGSELEADVVVFATGLGHPIEGVRDICGDEVADGCKSIWGLNSEGETSGIWRDMGYKGLWYMMGNLAMCRFHSKHLALQIKAMEEGVFGERYSLED</sequence>
<dbReference type="SUPFAM" id="SSF51905">
    <property type="entry name" value="FAD/NAD(P)-binding domain"/>
    <property type="match status" value="2"/>
</dbReference>
<dbReference type="Gene3D" id="3.50.50.60">
    <property type="entry name" value="FAD/NAD(P)-binding domain"/>
    <property type="match status" value="1"/>
</dbReference>
<proteinExistence type="predicted"/>